<dbReference type="Proteomes" id="UP000239485">
    <property type="component" value="Unassembled WGS sequence"/>
</dbReference>
<feature type="transmembrane region" description="Helical" evidence="2">
    <location>
        <begin position="142"/>
        <end position="162"/>
    </location>
</feature>
<evidence type="ECO:0008006" key="5">
    <source>
        <dbReference type="Google" id="ProtNLM"/>
    </source>
</evidence>
<gene>
    <name evidence="3" type="ORF">CLV92_104185</name>
</gene>
<accession>A0A2S6ISY4</accession>
<proteinExistence type="predicted"/>
<feature type="transmembrane region" description="Helical" evidence="2">
    <location>
        <begin position="396"/>
        <end position="417"/>
    </location>
</feature>
<evidence type="ECO:0000256" key="1">
    <source>
        <dbReference type="SAM" id="MobiDB-lite"/>
    </source>
</evidence>
<feature type="region of interest" description="Disordered" evidence="1">
    <location>
        <begin position="427"/>
        <end position="453"/>
    </location>
</feature>
<evidence type="ECO:0000313" key="3">
    <source>
        <dbReference type="EMBL" id="PPK97364.1"/>
    </source>
</evidence>
<feature type="transmembrane region" description="Helical" evidence="2">
    <location>
        <begin position="366"/>
        <end position="384"/>
    </location>
</feature>
<name>A0A2S6ISY4_9ACTN</name>
<feature type="transmembrane region" description="Helical" evidence="2">
    <location>
        <begin position="169"/>
        <end position="186"/>
    </location>
</feature>
<dbReference type="AlphaFoldDB" id="A0A2S6ISY4"/>
<feature type="transmembrane region" description="Helical" evidence="2">
    <location>
        <begin position="340"/>
        <end position="359"/>
    </location>
</feature>
<evidence type="ECO:0000313" key="4">
    <source>
        <dbReference type="Proteomes" id="UP000239485"/>
    </source>
</evidence>
<feature type="transmembrane region" description="Helical" evidence="2">
    <location>
        <begin position="192"/>
        <end position="211"/>
    </location>
</feature>
<sequence length="453" mass="46447">MRPLLRFAAKALAGLLALQVVLLLLLVAAQAVPNRPIVAHLATAVQTGDYGTPYAPDGFGGQADRFTECVVLGYGVSSPGDPRGLWYRATGGPRLSSCEDGAGEIRHLAAGGTLLTPATYFRYWNGYSVLTRPALAALGVPGVRLVTAGLLAAATVAAFAAVARRAGRGPALALLVPLAAATNAAAMPSTAFSHGIALAAVAAGVALTAVAARRGWRGAAVGTGASGALFCYVDLLTVPPMAWALCAAVAGAVAFTARPLWWPTARVVLAAGIAWPAAFALTWISRWVVAALVHGPEVFSRVAEVGRFRVNGDNGAMVSQALGAGLRANWQHWLDTTATARPLLVVAAVVALAAVAVAVARRGPAALATAAVLAAPALVVPVWYEVMSNHSQIHAFFTYRSLAAAVGVVVMACLVVARRSEATALPAQGDGHAAGWRPWRTPPRAVSPTPTSR</sequence>
<keyword evidence="4" id="KW-1185">Reference proteome</keyword>
<reference evidence="3 4" key="1">
    <citation type="submission" date="2018-02" db="EMBL/GenBank/DDBJ databases">
        <title>Genomic Encyclopedia of Archaeal and Bacterial Type Strains, Phase II (KMG-II): from individual species to whole genera.</title>
        <authorList>
            <person name="Goeker M."/>
        </authorList>
    </citation>
    <scope>NUCLEOTIDE SEQUENCE [LARGE SCALE GENOMIC DNA]</scope>
    <source>
        <strain evidence="3 4">DSM 22857</strain>
    </source>
</reference>
<keyword evidence="2" id="KW-1133">Transmembrane helix</keyword>
<feature type="transmembrane region" description="Helical" evidence="2">
    <location>
        <begin position="241"/>
        <end position="261"/>
    </location>
</feature>
<organism evidence="3 4">
    <name type="scientific">Kineococcus xinjiangensis</name>
    <dbReference type="NCBI Taxonomy" id="512762"/>
    <lineage>
        <taxon>Bacteria</taxon>
        <taxon>Bacillati</taxon>
        <taxon>Actinomycetota</taxon>
        <taxon>Actinomycetes</taxon>
        <taxon>Kineosporiales</taxon>
        <taxon>Kineosporiaceae</taxon>
        <taxon>Kineococcus</taxon>
    </lineage>
</organism>
<dbReference type="EMBL" id="PTJD01000004">
    <property type="protein sequence ID" value="PPK97364.1"/>
    <property type="molecule type" value="Genomic_DNA"/>
</dbReference>
<protein>
    <recommendedName>
        <fullName evidence="5">Glycosyltransferase RgtA/B/C/D-like domain-containing protein</fullName>
    </recommendedName>
</protein>
<keyword evidence="2" id="KW-0812">Transmembrane</keyword>
<keyword evidence="2" id="KW-0472">Membrane</keyword>
<comment type="caution">
    <text evidence="3">The sequence shown here is derived from an EMBL/GenBank/DDBJ whole genome shotgun (WGS) entry which is preliminary data.</text>
</comment>
<feature type="transmembrane region" description="Helical" evidence="2">
    <location>
        <begin position="268"/>
        <end position="289"/>
    </location>
</feature>
<feature type="transmembrane region" description="Helical" evidence="2">
    <location>
        <begin position="218"/>
        <end position="235"/>
    </location>
</feature>
<dbReference type="RefSeq" id="WP_104432178.1">
    <property type="nucleotide sequence ID" value="NZ_PTJD01000004.1"/>
</dbReference>
<evidence type="ECO:0000256" key="2">
    <source>
        <dbReference type="SAM" id="Phobius"/>
    </source>
</evidence>
<dbReference type="OrthoDB" id="4943544at2"/>